<proteinExistence type="predicted"/>
<dbReference type="EMBL" id="OU895877">
    <property type="protein sequence ID" value="CAG9797635.1"/>
    <property type="molecule type" value="Genomic_DNA"/>
</dbReference>
<feature type="region of interest" description="Disordered" evidence="1">
    <location>
        <begin position="18"/>
        <end position="75"/>
    </location>
</feature>
<sequence length="120" mass="13459">MTRYYASRFNIFTKTLQRASSVPTRPSVPEKREVFQPRHEQTQSQDRTEVSQEQAEAPPMSASTTEESVAPTSTEPLLNLARGSLSMASNIKFELNGQQALPNLPNIIPLQGHLHQQGWL</sequence>
<keyword evidence="3" id="KW-1185">Reference proteome</keyword>
<dbReference type="Proteomes" id="UP001153620">
    <property type="component" value="Chromosome 1"/>
</dbReference>
<dbReference type="AlphaFoldDB" id="A0A9N9RJ07"/>
<organism evidence="2 3">
    <name type="scientific">Chironomus riparius</name>
    <dbReference type="NCBI Taxonomy" id="315576"/>
    <lineage>
        <taxon>Eukaryota</taxon>
        <taxon>Metazoa</taxon>
        <taxon>Ecdysozoa</taxon>
        <taxon>Arthropoda</taxon>
        <taxon>Hexapoda</taxon>
        <taxon>Insecta</taxon>
        <taxon>Pterygota</taxon>
        <taxon>Neoptera</taxon>
        <taxon>Endopterygota</taxon>
        <taxon>Diptera</taxon>
        <taxon>Nematocera</taxon>
        <taxon>Chironomoidea</taxon>
        <taxon>Chironomidae</taxon>
        <taxon>Chironominae</taxon>
        <taxon>Chironomus</taxon>
    </lineage>
</organism>
<gene>
    <name evidence="2" type="ORF">CHIRRI_LOCUS624</name>
</gene>
<reference evidence="2" key="1">
    <citation type="submission" date="2022-01" db="EMBL/GenBank/DDBJ databases">
        <authorList>
            <person name="King R."/>
        </authorList>
    </citation>
    <scope>NUCLEOTIDE SEQUENCE</scope>
</reference>
<accession>A0A9N9RJ07</accession>
<evidence type="ECO:0000256" key="1">
    <source>
        <dbReference type="SAM" id="MobiDB-lite"/>
    </source>
</evidence>
<reference evidence="2" key="2">
    <citation type="submission" date="2022-10" db="EMBL/GenBank/DDBJ databases">
        <authorList>
            <consortium name="ENA_rothamsted_submissions"/>
            <consortium name="culmorum"/>
            <person name="King R."/>
        </authorList>
    </citation>
    <scope>NUCLEOTIDE SEQUENCE</scope>
</reference>
<feature type="compositionally biased region" description="Basic and acidic residues" evidence="1">
    <location>
        <begin position="28"/>
        <end position="50"/>
    </location>
</feature>
<protein>
    <submittedName>
        <fullName evidence="2">Uncharacterized protein</fullName>
    </submittedName>
</protein>
<feature type="compositionally biased region" description="Polar residues" evidence="1">
    <location>
        <begin position="61"/>
        <end position="75"/>
    </location>
</feature>
<evidence type="ECO:0000313" key="3">
    <source>
        <dbReference type="Proteomes" id="UP001153620"/>
    </source>
</evidence>
<name>A0A9N9RJ07_9DIPT</name>
<evidence type="ECO:0000313" key="2">
    <source>
        <dbReference type="EMBL" id="CAG9797635.1"/>
    </source>
</evidence>